<accession>A0ABR4NVU2</accession>
<gene>
    <name evidence="3" type="ORF">RNJ44_04758</name>
</gene>
<dbReference type="SUPFAM" id="SSF52833">
    <property type="entry name" value="Thioredoxin-like"/>
    <property type="match status" value="1"/>
</dbReference>
<dbReference type="CDD" id="cd03419">
    <property type="entry name" value="GRX_GRXh_1_2_like"/>
    <property type="match status" value="1"/>
</dbReference>
<comment type="caution">
    <text evidence="3">The sequence shown here is derived from an EMBL/GenBank/DDBJ whole genome shotgun (WGS) entry which is preliminary data.</text>
</comment>
<dbReference type="EMBL" id="JBEVYD010000005">
    <property type="protein sequence ID" value="KAL3232842.1"/>
    <property type="molecule type" value="Genomic_DNA"/>
</dbReference>
<sequence length="219" mass="24162">MSIILNKRHVRLALVTLLLIFVTYLVAFNGPSGKTQLPSSSLVNSVGDNGNIPGIHKDHVDKQENSNGVAVKADAPVMPSFNDNKGVEPKAEEEEEFIAADEYERILKTSPVIVFSKSYCSFSRRLKTLLRTSYSMDPEFFVVEVDKVKNGDKLFSYVKHLTGRKTVPNMIVNGVSRGGYDDIAALHNKDQLLGLLKEWCASTSLTVSKAGESPNKEDD</sequence>
<dbReference type="Gene3D" id="3.40.30.10">
    <property type="entry name" value="Glutaredoxin"/>
    <property type="match status" value="1"/>
</dbReference>
<evidence type="ECO:0000256" key="1">
    <source>
        <dbReference type="SAM" id="SignalP"/>
    </source>
</evidence>
<dbReference type="PANTHER" id="PTHR45694">
    <property type="entry name" value="GLUTAREDOXIN 2"/>
    <property type="match status" value="1"/>
</dbReference>
<dbReference type="PRINTS" id="PR00160">
    <property type="entry name" value="GLUTAREDOXIN"/>
</dbReference>
<dbReference type="InterPro" id="IPR036249">
    <property type="entry name" value="Thioredoxin-like_sf"/>
</dbReference>
<feature type="chain" id="PRO_5047444252" description="Glutaredoxin domain-containing protein" evidence="1">
    <location>
        <begin position="28"/>
        <end position="219"/>
    </location>
</feature>
<reference evidence="3 4" key="1">
    <citation type="submission" date="2024-05" db="EMBL/GenBank/DDBJ databases">
        <title>Long read based assembly of the Candida bracarensis genome reveals expanded adhesin content.</title>
        <authorList>
            <person name="Marcet-Houben M."/>
            <person name="Ksiezopolska E."/>
            <person name="Gabaldon T."/>
        </authorList>
    </citation>
    <scope>NUCLEOTIDE SEQUENCE [LARGE SCALE GENOMIC DNA]</scope>
    <source>
        <strain evidence="3 4">CBM6</strain>
    </source>
</reference>
<feature type="domain" description="Glutaredoxin" evidence="2">
    <location>
        <begin position="112"/>
        <end position="175"/>
    </location>
</feature>
<dbReference type="Pfam" id="PF00462">
    <property type="entry name" value="Glutaredoxin"/>
    <property type="match status" value="1"/>
</dbReference>
<name>A0ABR4NVU2_9SACH</name>
<evidence type="ECO:0000313" key="3">
    <source>
        <dbReference type="EMBL" id="KAL3232842.1"/>
    </source>
</evidence>
<evidence type="ECO:0000313" key="4">
    <source>
        <dbReference type="Proteomes" id="UP001623330"/>
    </source>
</evidence>
<dbReference type="PROSITE" id="PS51354">
    <property type="entry name" value="GLUTAREDOXIN_2"/>
    <property type="match status" value="1"/>
</dbReference>
<keyword evidence="1" id="KW-0732">Signal</keyword>
<dbReference type="InterPro" id="IPR014025">
    <property type="entry name" value="Glutaredoxin_subgr"/>
</dbReference>
<dbReference type="PANTHER" id="PTHR45694:SF5">
    <property type="entry name" value="GLUTAREDOXIN 2"/>
    <property type="match status" value="1"/>
</dbReference>
<evidence type="ECO:0000259" key="2">
    <source>
        <dbReference type="Pfam" id="PF00462"/>
    </source>
</evidence>
<proteinExistence type="predicted"/>
<feature type="signal peptide" evidence="1">
    <location>
        <begin position="1"/>
        <end position="27"/>
    </location>
</feature>
<organism evidence="3 4">
    <name type="scientific">Nakaseomyces bracarensis</name>
    <dbReference type="NCBI Taxonomy" id="273131"/>
    <lineage>
        <taxon>Eukaryota</taxon>
        <taxon>Fungi</taxon>
        <taxon>Dikarya</taxon>
        <taxon>Ascomycota</taxon>
        <taxon>Saccharomycotina</taxon>
        <taxon>Saccharomycetes</taxon>
        <taxon>Saccharomycetales</taxon>
        <taxon>Saccharomycetaceae</taxon>
        <taxon>Nakaseomyces</taxon>
    </lineage>
</organism>
<keyword evidence="4" id="KW-1185">Reference proteome</keyword>
<protein>
    <recommendedName>
        <fullName evidence="2">Glutaredoxin domain-containing protein</fullName>
    </recommendedName>
</protein>
<dbReference type="InterPro" id="IPR002109">
    <property type="entry name" value="Glutaredoxin"/>
</dbReference>
<dbReference type="Proteomes" id="UP001623330">
    <property type="component" value="Unassembled WGS sequence"/>
</dbReference>